<evidence type="ECO:0000313" key="1">
    <source>
        <dbReference type="EMBL" id="GMQ63830.1"/>
    </source>
</evidence>
<sequence length="112" mass="13049">MTSFPAVILEMKQLKKVELAFNEEIKALPKAINKLENLEYLSCYMSGVTDIPDELWELKRLRYVDLGESEVEYLSDEVKKSTSLERLVLSMTPIPEARKKELEDLLNCKVYY</sequence>
<dbReference type="Proteomes" id="UP001374599">
    <property type="component" value="Unassembled WGS sequence"/>
</dbReference>
<evidence type="ECO:0000313" key="2">
    <source>
        <dbReference type="Proteomes" id="UP001374599"/>
    </source>
</evidence>
<name>A0ACB5UMR1_9FIRM</name>
<proteinExistence type="predicted"/>
<gene>
    <name evidence="1" type="ORF">AN2V17_30660</name>
</gene>
<reference evidence="1" key="1">
    <citation type="submission" date="2023-09" db="EMBL/GenBank/DDBJ databases">
        <title>Vallitalea sediminicola and Vallitalea maricola sp. nov., anaerobic bacteria isolated from marine sediment.</title>
        <authorList>
            <person name="Hirano S."/>
            <person name="Maeda A."/>
            <person name="Terahara T."/>
            <person name="Mori K."/>
            <person name="Hamada M."/>
            <person name="Matsumoto R."/>
            <person name="Kobayashi T."/>
        </authorList>
    </citation>
    <scope>NUCLEOTIDE SEQUENCE</scope>
    <source>
        <strain evidence="1">AN17-2</strain>
    </source>
</reference>
<accession>A0ACB5UMR1</accession>
<comment type="caution">
    <text evidence="1">The sequence shown here is derived from an EMBL/GenBank/DDBJ whole genome shotgun (WGS) entry which is preliminary data.</text>
</comment>
<dbReference type="EMBL" id="BTPU01000053">
    <property type="protein sequence ID" value="GMQ63830.1"/>
    <property type="molecule type" value="Genomic_DNA"/>
</dbReference>
<protein>
    <submittedName>
        <fullName evidence="1">Uncharacterized protein</fullName>
    </submittedName>
</protein>
<keyword evidence="2" id="KW-1185">Reference proteome</keyword>
<organism evidence="1 2">
    <name type="scientific">Vallitalea maricola</name>
    <dbReference type="NCBI Taxonomy" id="3074433"/>
    <lineage>
        <taxon>Bacteria</taxon>
        <taxon>Bacillati</taxon>
        <taxon>Bacillota</taxon>
        <taxon>Clostridia</taxon>
        <taxon>Lachnospirales</taxon>
        <taxon>Vallitaleaceae</taxon>
        <taxon>Vallitalea</taxon>
    </lineage>
</organism>